<evidence type="ECO:0000256" key="3">
    <source>
        <dbReference type="ARBA" id="ARBA00022692"/>
    </source>
</evidence>
<proteinExistence type="predicted"/>
<dbReference type="InterPro" id="IPR005828">
    <property type="entry name" value="MFS_sugar_transport-like"/>
</dbReference>
<name>A0A1D1W0A4_RAMVA</name>
<dbReference type="EMBL" id="BDGG01000014">
    <property type="protein sequence ID" value="GAV07045.1"/>
    <property type="molecule type" value="Genomic_DNA"/>
</dbReference>
<dbReference type="InterPro" id="IPR045263">
    <property type="entry name" value="GLUT"/>
</dbReference>
<dbReference type="InterPro" id="IPR036259">
    <property type="entry name" value="MFS_trans_sf"/>
</dbReference>
<dbReference type="STRING" id="947166.A0A1D1W0A4"/>
<keyword evidence="8" id="KW-1185">Reference proteome</keyword>
<evidence type="ECO:0000256" key="5">
    <source>
        <dbReference type="ARBA" id="ARBA00023136"/>
    </source>
</evidence>
<evidence type="ECO:0000256" key="1">
    <source>
        <dbReference type="ARBA" id="ARBA00004370"/>
    </source>
</evidence>
<dbReference type="AlphaFoldDB" id="A0A1D1W0A4"/>
<sequence length="142" mass="15494">MLLLVGYGGMAVFTTLLTIFMPQTKATENAVEVSDPDGGMNALAIGSVVSLLGYTAFYAVGPEMFATAPRAAATSVLTGVNRFGSLFIALTFPYIQTSIEEYTFIIFVAFLALIILFTQVFLIETKGKTTEEIQRELRRKMT</sequence>
<dbReference type="PANTHER" id="PTHR23503">
    <property type="entry name" value="SOLUTE CARRIER FAMILY 2"/>
    <property type="match status" value="1"/>
</dbReference>
<dbReference type="PANTHER" id="PTHR23503:SF8">
    <property type="entry name" value="FACILITATED GLUCOSE TRANSPORTER PROTEIN 1"/>
    <property type="match status" value="1"/>
</dbReference>
<comment type="caution">
    <text evidence="7">The sequence shown here is derived from an EMBL/GenBank/DDBJ whole genome shotgun (WGS) entry which is preliminary data.</text>
</comment>
<feature type="transmembrane region" description="Helical" evidence="6">
    <location>
        <begin position="42"/>
        <end position="60"/>
    </location>
</feature>
<keyword evidence="3 6" id="KW-0812">Transmembrane</keyword>
<comment type="subcellular location">
    <subcellularLocation>
        <location evidence="1">Membrane</location>
    </subcellularLocation>
</comment>
<evidence type="ECO:0000313" key="7">
    <source>
        <dbReference type="EMBL" id="GAV07045.1"/>
    </source>
</evidence>
<dbReference type="Proteomes" id="UP000186922">
    <property type="component" value="Unassembled WGS sequence"/>
</dbReference>
<gene>
    <name evidence="7" type="primary">RvY_16933-1</name>
    <name evidence="7" type="synonym">RvY_16933.1</name>
    <name evidence="7" type="ORF">RvY_16933</name>
</gene>
<dbReference type="SUPFAM" id="SSF103473">
    <property type="entry name" value="MFS general substrate transporter"/>
    <property type="match status" value="1"/>
</dbReference>
<dbReference type="GO" id="GO:0015149">
    <property type="term" value="F:hexose transmembrane transporter activity"/>
    <property type="evidence" value="ECO:0007669"/>
    <property type="project" value="TreeGrafter"/>
</dbReference>
<evidence type="ECO:0000256" key="4">
    <source>
        <dbReference type="ARBA" id="ARBA00022989"/>
    </source>
</evidence>
<feature type="transmembrane region" description="Helical" evidence="6">
    <location>
        <begin position="72"/>
        <end position="96"/>
    </location>
</feature>
<evidence type="ECO:0000256" key="2">
    <source>
        <dbReference type="ARBA" id="ARBA00022448"/>
    </source>
</evidence>
<organism evidence="7 8">
    <name type="scientific">Ramazzottius varieornatus</name>
    <name type="common">Water bear</name>
    <name type="synonym">Tardigrade</name>
    <dbReference type="NCBI Taxonomy" id="947166"/>
    <lineage>
        <taxon>Eukaryota</taxon>
        <taxon>Metazoa</taxon>
        <taxon>Ecdysozoa</taxon>
        <taxon>Tardigrada</taxon>
        <taxon>Eutardigrada</taxon>
        <taxon>Parachela</taxon>
        <taxon>Hypsibioidea</taxon>
        <taxon>Ramazzottiidae</taxon>
        <taxon>Ramazzottius</taxon>
    </lineage>
</organism>
<dbReference type="Gene3D" id="1.20.1250.20">
    <property type="entry name" value="MFS general substrate transporter like domains"/>
    <property type="match status" value="1"/>
</dbReference>
<protein>
    <recommendedName>
        <fullName evidence="9">Major facilitator superfamily (MFS) profile domain-containing protein</fullName>
    </recommendedName>
</protein>
<keyword evidence="4 6" id="KW-1133">Transmembrane helix</keyword>
<feature type="transmembrane region" description="Helical" evidence="6">
    <location>
        <begin position="102"/>
        <end position="123"/>
    </location>
</feature>
<evidence type="ECO:0008006" key="9">
    <source>
        <dbReference type="Google" id="ProtNLM"/>
    </source>
</evidence>
<dbReference type="OrthoDB" id="4540492at2759"/>
<keyword evidence="2" id="KW-0813">Transport</keyword>
<evidence type="ECO:0000256" key="6">
    <source>
        <dbReference type="SAM" id="Phobius"/>
    </source>
</evidence>
<evidence type="ECO:0000313" key="8">
    <source>
        <dbReference type="Proteomes" id="UP000186922"/>
    </source>
</evidence>
<accession>A0A1D1W0A4</accession>
<dbReference type="GO" id="GO:0016020">
    <property type="term" value="C:membrane"/>
    <property type="evidence" value="ECO:0007669"/>
    <property type="project" value="UniProtKB-SubCell"/>
</dbReference>
<dbReference type="Pfam" id="PF00083">
    <property type="entry name" value="Sugar_tr"/>
    <property type="match status" value="1"/>
</dbReference>
<reference evidence="7 8" key="1">
    <citation type="journal article" date="2016" name="Nat. Commun.">
        <title>Extremotolerant tardigrade genome and improved radiotolerance of human cultured cells by tardigrade-unique protein.</title>
        <authorList>
            <person name="Hashimoto T."/>
            <person name="Horikawa D.D."/>
            <person name="Saito Y."/>
            <person name="Kuwahara H."/>
            <person name="Kozuka-Hata H."/>
            <person name="Shin-I T."/>
            <person name="Minakuchi Y."/>
            <person name="Ohishi K."/>
            <person name="Motoyama A."/>
            <person name="Aizu T."/>
            <person name="Enomoto A."/>
            <person name="Kondo K."/>
            <person name="Tanaka S."/>
            <person name="Hara Y."/>
            <person name="Koshikawa S."/>
            <person name="Sagara H."/>
            <person name="Miura T."/>
            <person name="Yokobori S."/>
            <person name="Miyagawa K."/>
            <person name="Suzuki Y."/>
            <person name="Kubo T."/>
            <person name="Oyama M."/>
            <person name="Kohara Y."/>
            <person name="Fujiyama A."/>
            <person name="Arakawa K."/>
            <person name="Katayama T."/>
            <person name="Toyoda A."/>
            <person name="Kunieda T."/>
        </authorList>
    </citation>
    <scope>NUCLEOTIDE SEQUENCE [LARGE SCALE GENOMIC DNA]</scope>
    <source>
        <strain evidence="7 8">YOKOZUNA-1</strain>
    </source>
</reference>
<keyword evidence="5 6" id="KW-0472">Membrane</keyword>